<proteinExistence type="predicted"/>
<evidence type="ECO:0000259" key="2">
    <source>
        <dbReference type="Pfam" id="PF13524"/>
    </source>
</evidence>
<dbReference type="Gene3D" id="3.40.50.2000">
    <property type="entry name" value="Glycogen Phosphorylase B"/>
    <property type="match status" value="1"/>
</dbReference>
<keyword evidence="3" id="KW-0808">Transferase</keyword>
<dbReference type="Pfam" id="PF13524">
    <property type="entry name" value="Glyco_trans_1_2"/>
    <property type="match status" value="1"/>
</dbReference>
<name>A0ABY8H7S8_9MICC</name>
<accession>A0ABY8H7S8</accession>
<dbReference type="Pfam" id="PF00535">
    <property type="entry name" value="Glycos_transf_2"/>
    <property type="match status" value="1"/>
</dbReference>
<dbReference type="InterPro" id="IPR029044">
    <property type="entry name" value="Nucleotide-diphossugar_trans"/>
</dbReference>
<dbReference type="GO" id="GO:0016757">
    <property type="term" value="F:glycosyltransferase activity"/>
    <property type="evidence" value="ECO:0007669"/>
    <property type="project" value="UniProtKB-KW"/>
</dbReference>
<dbReference type="Gene3D" id="3.90.550.10">
    <property type="entry name" value="Spore Coat Polysaccharide Biosynthesis Protein SpsA, Chain A"/>
    <property type="match status" value="1"/>
</dbReference>
<feature type="domain" description="Spore protein YkvP/CgeB glycosyl transferase-like" evidence="2">
    <location>
        <begin position="262"/>
        <end position="391"/>
    </location>
</feature>
<evidence type="ECO:0000313" key="3">
    <source>
        <dbReference type="EMBL" id="WFP16708.1"/>
    </source>
</evidence>
<protein>
    <submittedName>
        <fullName evidence="3">Glycosyltransferase</fullName>
        <ecNumber evidence="3">2.4.-.-</ecNumber>
    </submittedName>
</protein>
<dbReference type="Proteomes" id="UP001219037">
    <property type="component" value="Chromosome"/>
</dbReference>
<sequence>MPTPLKRLRKGLWHWRQGGYSQYREWRRRSKYHIPGYGTQQPAVGASPQRIEEYYPAVSPLQRPKSFPGLRVGVILDEFSLAAWGPEFEMVVLTPQRWREELVREPIDLLFVESAWAGNGGAWQYHLTGTSAPRHAVLELVNYCKAMEVPTVFWNKEDPPHFEDFLPTAKLFDVVFTSDSNLIPKYKELLDHDRVDSLSFAAQPSIHNPVRIKGLHKQNDMAFAGMYFSHKYEKRREQMHMLLGAAVRVFERGVYSFDIFSRHHGGDEKYQFPQPFKKHVVGSLPYEKMLAAYRAYKVFLNVNSVTDSPSMCARRVFEIVASGTPVVSTESAAIPKFFRNNEVPVVRDEASAAYTLRAMLNSSQLRDRTVHRAQRRIWEQHTYAHRTAKILKSAGLRVESPFLADPSVSAIVSTNRPQFLFQAIDSVAAQKKDNLELVLLTHGFDAQKTELEAYARDHGIENFTLLHAHKNDSLGVCLNRLVKAADGDVIAKFDDDDFYASHYLSDSINALKYSGADLVGKLAVYMYSQTDDAIVLRNPGQENMFTNFIAGATFVGKSDLFRKVPFSPVRRGEDTRFLKSAEERGARIYAADRFNFMQMRGSHSHTWDVDDVELYANGVIESYGMNARHVVVDGDNSKESK</sequence>
<dbReference type="EMBL" id="CP121252">
    <property type="protein sequence ID" value="WFP16708.1"/>
    <property type="molecule type" value="Genomic_DNA"/>
</dbReference>
<organism evidence="3 4">
    <name type="scientific">Citricoccus muralis</name>
    <dbReference type="NCBI Taxonomy" id="169134"/>
    <lineage>
        <taxon>Bacteria</taxon>
        <taxon>Bacillati</taxon>
        <taxon>Actinomycetota</taxon>
        <taxon>Actinomycetes</taxon>
        <taxon>Micrococcales</taxon>
        <taxon>Micrococcaceae</taxon>
        <taxon>Citricoccus</taxon>
    </lineage>
</organism>
<keyword evidence="3" id="KW-0328">Glycosyltransferase</keyword>
<gene>
    <name evidence="3" type="ORF">P8192_00850</name>
</gene>
<feature type="domain" description="Glycosyltransferase 2-like" evidence="1">
    <location>
        <begin position="411"/>
        <end position="523"/>
    </location>
</feature>
<dbReference type="PANTHER" id="PTHR43685:SF2">
    <property type="entry name" value="GLYCOSYLTRANSFERASE 2-LIKE DOMAIN-CONTAINING PROTEIN"/>
    <property type="match status" value="1"/>
</dbReference>
<dbReference type="SUPFAM" id="SSF53448">
    <property type="entry name" value="Nucleotide-diphospho-sugar transferases"/>
    <property type="match status" value="1"/>
</dbReference>
<keyword evidence="4" id="KW-1185">Reference proteome</keyword>
<dbReference type="SUPFAM" id="SSF53756">
    <property type="entry name" value="UDP-Glycosyltransferase/glycogen phosphorylase"/>
    <property type="match status" value="1"/>
</dbReference>
<dbReference type="EC" id="2.4.-.-" evidence="3"/>
<dbReference type="PANTHER" id="PTHR43685">
    <property type="entry name" value="GLYCOSYLTRANSFERASE"/>
    <property type="match status" value="1"/>
</dbReference>
<evidence type="ECO:0000313" key="4">
    <source>
        <dbReference type="Proteomes" id="UP001219037"/>
    </source>
</evidence>
<dbReference type="RefSeq" id="WP_278157805.1">
    <property type="nucleotide sequence ID" value="NZ_CP121252.1"/>
</dbReference>
<evidence type="ECO:0000259" key="1">
    <source>
        <dbReference type="Pfam" id="PF00535"/>
    </source>
</evidence>
<dbReference type="InterPro" id="IPR055259">
    <property type="entry name" value="YkvP/CgeB_Glyco_trans-like"/>
</dbReference>
<reference evidence="3 4" key="1">
    <citation type="submission" date="2023-04" db="EMBL/GenBank/DDBJ databases">
        <title>Funneling lignin-derived compounds into biodiesel using alkali-halophilic Citricoccus sp. P2.</title>
        <authorList>
            <person name="Luo C.-B."/>
        </authorList>
    </citation>
    <scope>NUCLEOTIDE SEQUENCE [LARGE SCALE GENOMIC DNA]</scope>
    <source>
        <strain evidence="3 4">P2</strain>
    </source>
</reference>
<dbReference type="InterPro" id="IPR050834">
    <property type="entry name" value="Glycosyltransf_2"/>
</dbReference>
<dbReference type="CDD" id="cd00761">
    <property type="entry name" value="Glyco_tranf_GTA_type"/>
    <property type="match status" value="1"/>
</dbReference>
<dbReference type="InterPro" id="IPR001173">
    <property type="entry name" value="Glyco_trans_2-like"/>
</dbReference>